<protein>
    <submittedName>
        <fullName evidence="1">Uncharacterized protein</fullName>
    </submittedName>
</protein>
<accession>A0A6M3JIN5</accession>
<evidence type="ECO:0000313" key="1">
    <source>
        <dbReference type="EMBL" id="QJA68911.1"/>
    </source>
</evidence>
<organism evidence="1">
    <name type="scientific">viral metagenome</name>
    <dbReference type="NCBI Taxonomy" id="1070528"/>
    <lineage>
        <taxon>unclassified sequences</taxon>
        <taxon>metagenomes</taxon>
        <taxon>organismal metagenomes</taxon>
    </lineage>
</organism>
<reference evidence="1" key="1">
    <citation type="submission" date="2020-03" db="EMBL/GenBank/DDBJ databases">
        <title>The deep terrestrial virosphere.</title>
        <authorList>
            <person name="Holmfeldt K."/>
            <person name="Nilsson E."/>
            <person name="Simone D."/>
            <person name="Lopez-Fernandez M."/>
            <person name="Wu X."/>
            <person name="de Brujin I."/>
            <person name="Lundin D."/>
            <person name="Andersson A."/>
            <person name="Bertilsson S."/>
            <person name="Dopson M."/>
        </authorList>
    </citation>
    <scope>NUCLEOTIDE SEQUENCE</scope>
    <source>
        <strain evidence="1">MM415A05475</strain>
    </source>
</reference>
<name>A0A6M3JIN5_9ZZZZ</name>
<gene>
    <name evidence="1" type="ORF">MM415A05475_0006</name>
</gene>
<dbReference type="EMBL" id="MT141660">
    <property type="protein sequence ID" value="QJA68911.1"/>
    <property type="molecule type" value="Genomic_DNA"/>
</dbReference>
<dbReference type="AlphaFoldDB" id="A0A6M3JIN5"/>
<proteinExistence type="predicted"/>
<sequence>MNTPIWHLLDKDTQELLKSCMPKDWLPPGDRFEKIKIYAPTLADQEEEHLMQIDKEMRKPSRMRK</sequence>